<dbReference type="GeneID" id="98052414"/>
<evidence type="ECO:0008006" key="6">
    <source>
        <dbReference type="Google" id="ProtNLM"/>
    </source>
</evidence>
<protein>
    <recommendedName>
        <fullName evidence="6">DUF2993 family protein</fullName>
    </recommendedName>
</protein>
<keyword evidence="5" id="KW-1185">Reference proteome</keyword>
<name>A0A852W6H0_PSEA5</name>
<dbReference type="RefSeq" id="WP_073575846.1">
    <property type="nucleotide sequence ID" value="NZ_BAAAJZ010000003.1"/>
</dbReference>
<dbReference type="Proteomes" id="UP000549695">
    <property type="component" value="Unassembled WGS sequence"/>
</dbReference>
<evidence type="ECO:0000256" key="1">
    <source>
        <dbReference type="SAM" id="SignalP"/>
    </source>
</evidence>
<reference evidence="2 5" key="1">
    <citation type="submission" date="2020-07" db="EMBL/GenBank/DDBJ databases">
        <title>Sequencing the genomes of 1000 actinobacteria strains.</title>
        <authorList>
            <person name="Klenk H.-P."/>
        </authorList>
    </citation>
    <scope>NUCLEOTIDE SEQUENCE [LARGE SCALE GENOMIC DNA]</scope>
    <source>
        <strain evidence="3 4">DSM 44104</strain>
        <strain evidence="2 5">DSM 44749</strain>
    </source>
</reference>
<evidence type="ECO:0000313" key="2">
    <source>
        <dbReference type="EMBL" id="NYG02374.1"/>
    </source>
</evidence>
<gene>
    <name evidence="3" type="ORF">ATL51_3790</name>
    <name evidence="2" type="ORF">HDA37_002659</name>
</gene>
<comment type="caution">
    <text evidence="2">The sequence shown here is derived from an EMBL/GenBank/DDBJ whole genome shotgun (WGS) entry which is preliminary data.</text>
</comment>
<dbReference type="EMBL" id="PHUJ01000003">
    <property type="protein sequence ID" value="PKB32077.1"/>
    <property type="molecule type" value="Genomic_DNA"/>
</dbReference>
<dbReference type="Proteomes" id="UP000232453">
    <property type="component" value="Unassembled WGS sequence"/>
</dbReference>
<dbReference type="EMBL" id="JACCCZ010000001">
    <property type="protein sequence ID" value="NYG02374.1"/>
    <property type="molecule type" value="Genomic_DNA"/>
</dbReference>
<feature type="signal peptide" evidence="1">
    <location>
        <begin position="1"/>
        <end position="21"/>
    </location>
</feature>
<keyword evidence="1" id="KW-0732">Signal</keyword>
<proteinExistence type="predicted"/>
<dbReference type="Pfam" id="PF11209">
    <property type="entry name" value="LmeA"/>
    <property type="match status" value="1"/>
</dbReference>
<sequence>MGRPVRRVLATVLAVAAVLVAGDLATGAAVEAGVSRALRDRLDLPEDPRVQVHGFSVLAQAATGRYDHVEMTLQRVPVGPLRTPELQVQMYGLRGDLSDLAGPGPARFRAAAAEGIVQVSPNDIRRMVVDAGGPAAGVTRLSVEAVDANAIDSVIRAGGDPALRGLDPRNAARFVAEMPVDGADTQVAVLTVLLVDHGTMRIVPRDVRINGSDEPVPDAVRTSMLRALAVDIDPGPLPLGVTATSAGVPEYNVLQIAGSVRDLSVGGGPGTSRSAG</sequence>
<dbReference type="InterPro" id="IPR021373">
    <property type="entry name" value="DUF2993"/>
</dbReference>
<evidence type="ECO:0000313" key="4">
    <source>
        <dbReference type="Proteomes" id="UP000232453"/>
    </source>
</evidence>
<accession>A0AA44ZQL8</accession>
<evidence type="ECO:0000313" key="3">
    <source>
        <dbReference type="EMBL" id="PKB32077.1"/>
    </source>
</evidence>
<organism evidence="2 5">
    <name type="scientific">Pseudonocardia alni</name>
    <name type="common">Amycolata alni</name>
    <dbReference type="NCBI Taxonomy" id="33907"/>
    <lineage>
        <taxon>Bacteria</taxon>
        <taxon>Bacillati</taxon>
        <taxon>Actinomycetota</taxon>
        <taxon>Actinomycetes</taxon>
        <taxon>Pseudonocardiales</taxon>
        <taxon>Pseudonocardiaceae</taxon>
        <taxon>Pseudonocardia</taxon>
    </lineage>
</organism>
<feature type="chain" id="PRO_5044663855" description="DUF2993 family protein" evidence="1">
    <location>
        <begin position="22"/>
        <end position="276"/>
    </location>
</feature>
<dbReference type="AlphaFoldDB" id="A0A852W6H0"/>
<evidence type="ECO:0000313" key="5">
    <source>
        <dbReference type="Proteomes" id="UP000549695"/>
    </source>
</evidence>
<accession>A0A852W6H0</accession>